<dbReference type="PANTHER" id="PTHR36115:SF4">
    <property type="entry name" value="MEMBRANE PROTEIN"/>
    <property type="match status" value="1"/>
</dbReference>
<dbReference type="InterPro" id="IPR051791">
    <property type="entry name" value="Pra-immunoreactive"/>
</dbReference>
<accession>A0A5C1DL34</accession>
<name>A0A5C1DL34_9NEIS</name>
<dbReference type="Pfam" id="PF06271">
    <property type="entry name" value="RDD"/>
    <property type="match status" value="1"/>
</dbReference>
<evidence type="ECO:0000256" key="5">
    <source>
        <dbReference type="ARBA" id="ARBA00023136"/>
    </source>
</evidence>
<evidence type="ECO:0000313" key="8">
    <source>
        <dbReference type="EMBL" id="QEL56719.1"/>
    </source>
</evidence>
<evidence type="ECO:0000259" key="7">
    <source>
        <dbReference type="Pfam" id="PF06271"/>
    </source>
</evidence>
<reference evidence="8 9" key="1">
    <citation type="submission" date="2019-08" db="EMBL/GenBank/DDBJ databases">
        <title>Chromobacterium paludis, a novel bacterium isolated from a Maryland marsh pond.</title>
        <authorList>
            <person name="Blackburn M.B."/>
            <person name="Gundersen-Rindal D.E."/>
        </authorList>
    </citation>
    <scope>NUCLEOTIDE SEQUENCE [LARGE SCALE GENOMIC DNA]</scope>
    <source>
        <strain evidence="9">IIBBL 257-1</strain>
    </source>
</reference>
<evidence type="ECO:0000256" key="4">
    <source>
        <dbReference type="ARBA" id="ARBA00022989"/>
    </source>
</evidence>
<gene>
    <name evidence="8" type="ORF">FYK34_14695</name>
</gene>
<dbReference type="PANTHER" id="PTHR36115">
    <property type="entry name" value="PROLINE-RICH ANTIGEN HOMOLOG-RELATED"/>
    <property type="match status" value="1"/>
</dbReference>
<comment type="subcellular location">
    <subcellularLocation>
        <location evidence="1">Cell membrane</location>
        <topology evidence="1">Multi-pass membrane protein</topology>
    </subcellularLocation>
</comment>
<dbReference type="Proteomes" id="UP000322079">
    <property type="component" value="Chromosome"/>
</dbReference>
<keyword evidence="9" id="KW-1185">Reference proteome</keyword>
<evidence type="ECO:0000256" key="2">
    <source>
        <dbReference type="ARBA" id="ARBA00022475"/>
    </source>
</evidence>
<evidence type="ECO:0000256" key="6">
    <source>
        <dbReference type="SAM" id="Phobius"/>
    </source>
</evidence>
<evidence type="ECO:0000313" key="9">
    <source>
        <dbReference type="Proteomes" id="UP000322079"/>
    </source>
</evidence>
<dbReference type="RefSeq" id="WP_149297642.1">
    <property type="nucleotide sequence ID" value="NZ_CP043473.1"/>
</dbReference>
<keyword evidence="4 6" id="KW-1133">Transmembrane helix</keyword>
<dbReference type="InterPro" id="IPR010432">
    <property type="entry name" value="RDD"/>
</dbReference>
<proteinExistence type="predicted"/>
<dbReference type="AlphaFoldDB" id="A0A5C1DL34"/>
<keyword evidence="5 6" id="KW-0472">Membrane</keyword>
<dbReference type="EMBL" id="CP043473">
    <property type="protein sequence ID" value="QEL56719.1"/>
    <property type="molecule type" value="Genomic_DNA"/>
</dbReference>
<feature type="domain" description="RDD" evidence="7">
    <location>
        <begin position="10"/>
        <end position="145"/>
    </location>
</feature>
<sequence length="163" mass="17991">MIDREEEWEYVGFWARVGACLVDTVLLLIVSAPLLWLLSDGGASRFDDWSGAAFGNRPVDPIADFMLNYVLPAVAVILFWIYKRATPGKMMLGAQVVDADSGGPLTPGQAALRYLGYYLSLIPCGLGLIWVGLDARKQGWHDKLARSVVVRRKPAPPSFPSRR</sequence>
<feature type="transmembrane region" description="Helical" evidence="6">
    <location>
        <begin position="114"/>
        <end position="133"/>
    </location>
</feature>
<feature type="transmembrane region" description="Helical" evidence="6">
    <location>
        <begin position="65"/>
        <end position="82"/>
    </location>
</feature>
<organism evidence="8 9">
    <name type="scientific">Chromobacterium paludis</name>
    <dbReference type="NCBI Taxonomy" id="2605945"/>
    <lineage>
        <taxon>Bacteria</taxon>
        <taxon>Pseudomonadati</taxon>
        <taxon>Pseudomonadota</taxon>
        <taxon>Betaproteobacteria</taxon>
        <taxon>Neisseriales</taxon>
        <taxon>Chromobacteriaceae</taxon>
        <taxon>Chromobacterium</taxon>
    </lineage>
</organism>
<dbReference type="GO" id="GO:0005886">
    <property type="term" value="C:plasma membrane"/>
    <property type="evidence" value="ECO:0007669"/>
    <property type="project" value="UniProtKB-SubCell"/>
</dbReference>
<evidence type="ECO:0000256" key="1">
    <source>
        <dbReference type="ARBA" id="ARBA00004651"/>
    </source>
</evidence>
<feature type="transmembrane region" description="Helical" evidence="6">
    <location>
        <begin position="13"/>
        <end position="38"/>
    </location>
</feature>
<keyword evidence="3 6" id="KW-0812">Transmembrane</keyword>
<evidence type="ECO:0000256" key="3">
    <source>
        <dbReference type="ARBA" id="ARBA00022692"/>
    </source>
</evidence>
<dbReference type="KEGG" id="chrm:FYK34_14695"/>
<protein>
    <submittedName>
        <fullName evidence="8">RDD family protein</fullName>
    </submittedName>
</protein>
<keyword evidence="2" id="KW-1003">Cell membrane</keyword>